<dbReference type="InterPro" id="IPR041588">
    <property type="entry name" value="Integrase_H2C2"/>
</dbReference>
<organism evidence="4 5">
    <name type="scientific">Brachionus plicatilis</name>
    <name type="common">Marine rotifer</name>
    <name type="synonym">Brachionus muelleri</name>
    <dbReference type="NCBI Taxonomy" id="10195"/>
    <lineage>
        <taxon>Eukaryota</taxon>
        <taxon>Metazoa</taxon>
        <taxon>Spiralia</taxon>
        <taxon>Gnathifera</taxon>
        <taxon>Rotifera</taxon>
        <taxon>Eurotatoria</taxon>
        <taxon>Monogononta</taxon>
        <taxon>Pseudotrocha</taxon>
        <taxon>Ploima</taxon>
        <taxon>Brachionidae</taxon>
        <taxon>Brachionus</taxon>
    </lineage>
</organism>
<dbReference type="Gene3D" id="1.10.340.70">
    <property type="match status" value="1"/>
</dbReference>
<evidence type="ECO:0000313" key="5">
    <source>
        <dbReference type="Proteomes" id="UP000276133"/>
    </source>
</evidence>
<reference evidence="4 5" key="1">
    <citation type="journal article" date="2018" name="Sci. Rep.">
        <title>Genomic signatures of local adaptation to the degree of environmental predictability in rotifers.</title>
        <authorList>
            <person name="Franch-Gras L."/>
            <person name="Hahn C."/>
            <person name="Garcia-Roger E.M."/>
            <person name="Carmona M.J."/>
            <person name="Serra M."/>
            <person name="Gomez A."/>
        </authorList>
    </citation>
    <scope>NUCLEOTIDE SEQUENCE [LARGE SCALE GENOMIC DNA]</scope>
    <source>
        <strain evidence="4">HYR1</strain>
    </source>
</reference>
<feature type="domain" description="Integrase p58-like C-terminal" evidence="3">
    <location>
        <begin position="207"/>
        <end position="242"/>
    </location>
</feature>
<dbReference type="OrthoDB" id="10030726at2759"/>
<evidence type="ECO:0000259" key="3">
    <source>
        <dbReference type="Pfam" id="PF22938"/>
    </source>
</evidence>
<feature type="compositionally biased region" description="Polar residues" evidence="1">
    <location>
        <begin position="252"/>
        <end position="273"/>
    </location>
</feature>
<dbReference type="InterPro" id="IPR052160">
    <property type="entry name" value="Gypsy_RT_Integrase-like"/>
</dbReference>
<sequence>MRFYEDLSVIDEKLYFVDKRDNRTKLALPSDKIFTAIDLIHSNILSGHLGSKRSKEKLFARFFRPKLGQYVDQFIKFCEICQKTKILNRLPKAKLKPIITDHPLQLVTMDIVGPLPLSTGGNIYILVIYPPNPEQSKVEMYLKQLKEHLAEAFEQVKLNRDLKLEKTHLLYNRNIKPETYQVGELVLKNVVTIKQGLSKKLAHKWEGPFVIVKHLNDLNYQVRWAKNPKSKARTVHHNLLKRYFGPFPTISDEPSSNEPELTQPTPHSNLNSRNVKKRGRQRNITNENRPKRNITPSNPIPKQPHPNFKPPEPAQNDPIRDHETDRPTRKKRPVDRLTYYPKI</sequence>
<evidence type="ECO:0000256" key="1">
    <source>
        <dbReference type="SAM" id="MobiDB-lite"/>
    </source>
</evidence>
<dbReference type="Pfam" id="PF17921">
    <property type="entry name" value="Integrase_H2C2"/>
    <property type="match status" value="1"/>
</dbReference>
<dbReference type="Pfam" id="PF22938">
    <property type="entry name" value="Integrase_p58_C"/>
    <property type="match status" value="1"/>
</dbReference>
<feature type="compositionally biased region" description="Basic and acidic residues" evidence="1">
    <location>
        <begin position="318"/>
        <end position="327"/>
    </location>
</feature>
<comment type="caution">
    <text evidence="4">The sequence shown here is derived from an EMBL/GenBank/DDBJ whole genome shotgun (WGS) entry which is preliminary data.</text>
</comment>
<dbReference type="Proteomes" id="UP000276133">
    <property type="component" value="Unassembled WGS sequence"/>
</dbReference>
<dbReference type="EMBL" id="REGN01004024">
    <property type="protein sequence ID" value="RNA19546.1"/>
    <property type="molecule type" value="Genomic_DNA"/>
</dbReference>
<evidence type="ECO:0000313" key="4">
    <source>
        <dbReference type="EMBL" id="RNA19546.1"/>
    </source>
</evidence>
<feature type="compositionally biased region" description="Pro residues" evidence="1">
    <location>
        <begin position="298"/>
        <end position="313"/>
    </location>
</feature>
<gene>
    <name evidence="4" type="ORF">BpHYR1_025198</name>
</gene>
<name>A0A3M7R7N6_BRAPC</name>
<dbReference type="InterPro" id="IPR054465">
    <property type="entry name" value="Integrase_p58-like_C"/>
</dbReference>
<dbReference type="AlphaFoldDB" id="A0A3M7R7N6"/>
<proteinExistence type="predicted"/>
<evidence type="ECO:0000259" key="2">
    <source>
        <dbReference type="Pfam" id="PF17921"/>
    </source>
</evidence>
<feature type="domain" description="Integrase zinc-binding" evidence="2">
    <location>
        <begin position="29"/>
        <end position="85"/>
    </location>
</feature>
<dbReference type="STRING" id="10195.A0A3M7R7N6"/>
<keyword evidence="5" id="KW-1185">Reference proteome</keyword>
<dbReference type="PANTHER" id="PTHR47266">
    <property type="entry name" value="ENDONUCLEASE-RELATED"/>
    <property type="match status" value="1"/>
</dbReference>
<accession>A0A3M7R7N6</accession>
<protein>
    <submittedName>
        <fullName evidence="4">Retrovirus-related Pol poly from transposon</fullName>
    </submittedName>
</protein>
<feature type="region of interest" description="Disordered" evidence="1">
    <location>
        <begin position="246"/>
        <end position="343"/>
    </location>
</feature>